<dbReference type="CDD" id="cd03875">
    <property type="entry name" value="M28_Fxna_like"/>
    <property type="match status" value="1"/>
</dbReference>
<comment type="similarity">
    <text evidence="3 14">Belongs to the peptidase M28 family.</text>
</comment>
<feature type="transmembrane region" description="Helical" evidence="15">
    <location>
        <begin position="510"/>
        <end position="543"/>
    </location>
</feature>
<evidence type="ECO:0000256" key="3">
    <source>
        <dbReference type="ARBA" id="ARBA00010918"/>
    </source>
</evidence>
<dbReference type="GO" id="GO:0008235">
    <property type="term" value="F:metalloexopeptidase activity"/>
    <property type="evidence" value="ECO:0007669"/>
    <property type="project" value="InterPro"/>
</dbReference>
<dbReference type="GO" id="GO:0046872">
    <property type="term" value="F:metal ion binding"/>
    <property type="evidence" value="ECO:0007669"/>
    <property type="project" value="UniProtKB-KW"/>
</dbReference>
<evidence type="ECO:0000313" key="19">
    <source>
        <dbReference type="Proteomes" id="UP000308199"/>
    </source>
</evidence>
<comment type="cofactor">
    <cofactor evidence="1">
        <name>Zn(2+)</name>
        <dbReference type="ChEBI" id="CHEBI:29105"/>
    </cofactor>
</comment>
<keyword evidence="11" id="KW-0482">Metalloprotease</keyword>
<keyword evidence="10 15" id="KW-1133">Transmembrane helix</keyword>
<dbReference type="Pfam" id="PF04389">
    <property type="entry name" value="Peptidase_M28"/>
    <property type="match status" value="1"/>
</dbReference>
<evidence type="ECO:0000256" key="4">
    <source>
        <dbReference type="ARBA" id="ARBA00022670"/>
    </source>
</evidence>
<evidence type="ECO:0000256" key="6">
    <source>
        <dbReference type="ARBA" id="ARBA00022723"/>
    </source>
</evidence>
<reference evidence="18 19" key="1">
    <citation type="submission" date="2019-02" db="EMBL/GenBank/DDBJ databases">
        <title>Genome sequencing of the rare red list fungi Phellinidium pouzarii.</title>
        <authorList>
            <person name="Buettner E."/>
            <person name="Kellner H."/>
        </authorList>
    </citation>
    <scope>NUCLEOTIDE SEQUENCE [LARGE SCALE GENOMIC DNA]</scope>
    <source>
        <strain evidence="18 19">DSM 108285</strain>
    </source>
</reference>
<dbReference type="EMBL" id="SGPK01000468">
    <property type="protein sequence ID" value="THH03322.1"/>
    <property type="molecule type" value="Genomic_DNA"/>
</dbReference>
<dbReference type="EC" id="3.4.-.-" evidence="14"/>
<comment type="subcellular location">
    <subcellularLocation>
        <location evidence="2">Endoplasmic reticulum membrane</location>
        <topology evidence="2">Multi-pass membrane protein</topology>
    </subcellularLocation>
</comment>
<keyword evidence="6 14" id="KW-0479">Metal-binding</keyword>
<feature type="transmembrane region" description="Helical" evidence="15">
    <location>
        <begin position="428"/>
        <end position="453"/>
    </location>
</feature>
<gene>
    <name evidence="18" type="ORF">EW145_g6351</name>
</gene>
<dbReference type="PANTHER" id="PTHR12147">
    <property type="entry name" value="METALLOPEPTIDASE M28 FAMILY MEMBER"/>
    <property type="match status" value="1"/>
</dbReference>
<evidence type="ECO:0000256" key="12">
    <source>
        <dbReference type="ARBA" id="ARBA00023136"/>
    </source>
</evidence>
<evidence type="ECO:0000256" key="10">
    <source>
        <dbReference type="ARBA" id="ARBA00022989"/>
    </source>
</evidence>
<keyword evidence="4 14" id="KW-0645">Protease</keyword>
<dbReference type="Gene3D" id="3.40.630.10">
    <property type="entry name" value="Zn peptidases"/>
    <property type="match status" value="1"/>
</dbReference>
<dbReference type="Proteomes" id="UP000308199">
    <property type="component" value="Unassembled WGS sequence"/>
</dbReference>
<accession>A0A4S4KWU9</accession>
<evidence type="ECO:0000256" key="11">
    <source>
        <dbReference type="ARBA" id="ARBA00023049"/>
    </source>
</evidence>
<evidence type="ECO:0000256" key="8">
    <source>
        <dbReference type="ARBA" id="ARBA00022824"/>
    </source>
</evidence>
<dbReference type="InterPro" id="IPR045175">
    <property type="entry name" value="M28_fam"/>
</dbReference>
<keyword evidence="14" id="KW-0732">Signal</keyword>
<dbReference type="Pfam" id="PF22249">
    <property type="entry name" value="ERMP1-TM"/>
    <property type="match status" value="1"/>
</dbReference>
<feature type="signal peptide" evidence="14">
    <location>
        <begin position="1"/>
        <end position="20"/>
    </location>
</feature>
<dbReference type="AlphaFoldDB" id="A0A4S4KWU9"/>
<keyword evidence="19" id="KW-1185">Reference proteome</keyword>
<organism evidence="18 19">
    <name type="scientific">Phellinidium pouzarii</name>
    <dbReference type="NCBI Taxonomy" id="167371"/>
    <lineage>
        <taxon>Eukaryota</taxon>
        <taxon>Fungi</taxon>
        <taxon>Dikarya</taxon>
        <taxon>Basidiomycota</taxon>
        <taxon>Agaricomycotina</taxon>
        <taxon>Agaricomycetes</taxon>
        <taxon>Hymenochaetales</taxon>
        <taxon>Hymenochaetaceae</taxon>
        <taxon>Phellinidium</taxon>
    </lineage>
</organism>
<dbReference type="FunFam" id="3.40.630.10:FF:000008">
    <property type="entry name" value="Endoplasmic reticulum metallopeptidase 1"/>
    <property type="match status" value="1"/>
</dbReference>
<keyword evidence="8" id="KW-0256">Endoplasmic reticulum</keyword>
<evidence type="ECO:0000259" key="16">
    <source>
        <dbReference type="Pfam" id="PF04389"/>
    </source>
</evidence>
<evidence type="ECO:0000256" key="15">
    <source>
        <dbReference type="SAM" id="Phobius"/>
    </source>
</evidence>
<feature type="domain" description="Endoplasmic reticulum metallopeptidase 1/1-A TM" evidence="17">
    <location>
        <begin position="430"/>
        <end position="638"/>
    </location>
</feature>
<evidence type="ECO:0000256" key="1">
    <source>
        <dbReference type="ARBA" id="ARBA00001947"/>
    </source>
</evidence>
<evidence type="ECO:0000256" key="9">
    <source>
        <dbReference type="ARBA" id="ARBA00022833"/>
    </source>
</evidence>
<feature type="transmembrane region" description="Helical" evidence="15">
    <location>
        <begin position="595"/>
        <end position="616"/>
    </location>
</feature>
<feature type="transmembrane region" description="Helical" evidence="15">
    <location>
        <begin position="465"/>
        <end position="490"/>
    </location>
</feature>
<keyword evidence="12 15" id="KW-0472">Membrane</keyword>
<evidence type="ECO:0000256" key="13">
    <source>
        <dbReference type="ARBA" id="ARBA00023180"/>
    </source>
</evidence>
<keyword evidence="9 14" id="KW-0862">Zinc</keyword>
<dbReference type="InterPro" id="IPR053974">
    <property type="entry name" value="ERMP1_1-A_TM"/>
</dbReference>
<feature type="domain" description="Peptidase M28" evidence="16">
    <location>
        <begin position="136"/>
        <end position="329"/>
    </location>
</feature>
<comment type="caution">
    <text evidence="18">The sequence shown here is derived from an EMBL/GenBank/DDBJ whole genome shotgun (WGS) entry which is preliminary data.</text>
</comment>
<evidence type="ECO:0000256" key="5">
    <source>
        <dbReference type="ARBA" id="ARBA00022692"/>
    </source>
</evidence>
<dbReference type="GO" id="GO:0006508">
    <property type="term" value="P:proteolysis"/>
    <property type="evidence" value="ECO:0007669"/>
    <property type="project" value="UniProtKB-KW"/>
</dbReference>
<proteinExistence type="inferred from homology"/>
<dbReference type="GO" id="GO:0005789">
    <property type="term" value="C:endoplasmic reticulum membrane"/>
    <property type="evidence" value="ECO:0007669"/>
    <property type="project" value="UniProtKB-SubCell"/>
</dbReference>
<evidence type="ECO:0000259" key="17">
    <source>
        <dbReference type="Pfam" id="PF22249"/>
    </source>
</evidence>
<feature type="transmembrane region" description="Helical" evidence="15">
    <location>
        <begin position="365"/>
        <end position="385"/>
    </location>
</feature>
<dbReference type="PANTHER" id="PTHR12147:SF22">
    <property type="entry name" value="ENDOPLASMIC RETICULUM METALLOPEPTIDASE 1"/>
    <property type="match status" value="1"/>
</dbReference>
<dbReference type="OrthoDB" id="76293at2759"/>
<keyword evidence="5 15" id="KW-0812">Transmembrane</keyword>
<sequence>MSTRWGFFRSALALSPLLVGFPLLSNWKHYDLPKPIADVIDNVTNVPQVSEYAILEHARYLSEDVGYRTVGTREHALGDAWMVQQAYALQTLCEEAVSAEPGRKLECEVWHQVGSGSHRFDILGKRLYKTYVNLTNIVVRISDGTPAGKKHAALANSHLDSTLPSPGAADDAIAVGALIEAARTLIATRGWEPHHALILLFNNAEESLQDGSHLFATAHPIRNTVRAVINLEAAGTSGPSLLFQATSSAMVAAYAQVPRPFGTIVAHDVFSSGIIMSDTDFRQFELYLGVPGLDIAIVGHGYFYHTRKDRVQYIEAGVAQHMGETAYALLKFLASKESPLLELSGGHEKPQTVFFSFLGAFFIKYSFATAISLHAVLFAASIALISSTPTSVSASVAVLEKKGAENIRRKVPEVSAPSNIGISIFKGILLLSTACLAAVLSANMVALFMVHVLDRPLSWYKAELSCLLLYGPPAFTGALASLNFLGPLFFPTSTNNISNTERTLLQSVLLSYIVIASVVQLAGIGSAVLLTMTAGALLTGLLFDRARGGNRVSLGTYALGQTTPLFFGTELFSTLTDIFVPLSGRMGAEAPAENLVASLTVFSAAYSAPLLLPFFARFGSVILKRALLILTLVTAATITIFSQRDPFDVMHPKRVFVVYNENITTNAVSLGVGTSDIAPGFNTFVQDIAVFLANTSRVGNTGATLKVNTTPMRVEMHEYNGDWDVLYPFSAFLSPYEIALEPYVSAYALGGDPEKTFTVRAINDVVDAAAATRSLTLIIDHPGLIWTTIAFDAHVLSWSLDDDPPTKHARHFVKEASFYGEDKWSIDLVISLHDLPSSSPSSPENMKDPEELVRPHALRVNFVGVQEAAMWPGKAADKAKGGRAMALLEELDAWLEERSQGAVDAMLLGCVGGVIDV</sequence>
<feature type="transmembrane region" description="Helical" evidence="15">
    <location>
        <begin position="622"/>
        <end position="641"/>
    </location>
</feature>
<dbReference type="InterPro" id="IPR007484">
    <property type="entry name" value="Peptidase_M28"/>
</dbReference>
<keyword evidence="7 14" id="KW-0378">Hydrolase</keyword>
<feature type="chain" id="PRO_5020955230" description="Peptide hydrolase" evidence="14">
    <location>
        <begin position="21"/>
        <end position="917"/>
    </location>
</feature>
<evidence type="ECO:0000256" key="7">
    <source>
        <dbReference type="ARBA" id="ARBA00022801"/>
    </source>
</evidence>
<evidence type="ECO:0000313" key="18">
    <source>
        <dbReference type="EMBL" id="THH03322.1"/>
    </source>
</evidence>
<evidence type="ECO:0000256" key="14">
    <source>
        <dbReference type="RuleBase" id="RU361240"/>
    </source>
</evidence>
<keyword evidence="13" id="KW-0325">Glycoprotein</keyword>
<name>A0A4S4KWU9_9AGAM</name>
<evidence type="ECO:0000256" key="2">
    <source>
        <dbReference type="ARBA" id="ARBA00004477"/>
    </source>
</evidence>
<dbReference type="SUPFAM" id="SSF53187">
    <property type="entry name" value="Zn-dependent exopeptidases"/>
    <property type="match status" value="1"/>
</dbReference>
<dbReference type="InterPro" id="IPR048024">
    <property type="entry name" value="Fxna-like_M28_dom"/>
</dbReference>
<protein>
    <recommendedName>
        <fullName evidence="14">Peptide hydrolase</fullName>
        <ecNumber evidence="14">3.4.-.-</ecNumber>
    </recommendedName>
</protein>